<comment type="caution">
    <text evidence="2">The sequence shown here is derived from an EMBL/GenBank/DDBJ whole genome shotgun (WGS) entry which is preliminary data.</text>
</comment>
<feature type="compositionally biased region" description="Polar residues" evidence="1">
    <location>
        <begin position="535"/>
        <end position="544"/>
    </location>
</feature>
<feature type="compositionally biased region" description="Polar residues" evidence="1">
    <location>
        <begin position="622"/>
        <end position="645"/>
    </location>
</feature>
<feature type="compositionally biased region" description="Low complexity" evidence="1">
    <location>
        <begin position="222"/>
        <end position="234"/>
    </location>
</feature>
<feature type="region of interest" description="Disordered" evidence="1">
    <location>
        <begin position="47"/>
        <end position="67"/>
    </location>
</feature>
<feature type="region of interest" description="Disordered" evidence="1">
    <location>
        <begin position="465"/>
        <end position="544"/>
    </location>
</feature>
<dbReference type="Proteomes" id="UP001345827">
    <property type="component" value="Unassembled WGS sequence"/>
</dbReference>
<feature type="region of interest" description="Disordered" evidence="1">
    <location>
        <begin position="381"/>
        <end position="439"/>
    </location>
</feature>
<sequence>MGSGQRFRLPGSFKRAKSNALYQEWKSERNEHKAQDVLGISEAALKTARNESVSSSNTTGVPALSFSDATTELGSSTALTEKPDTTPELRLKASSVLLHEDFCISGETAKSIHSKRLKSQTSSSTLGSHYDPQRMPLAISQQTSDSSRRDFALRKGSPVNIKATTPEKDSLRQLRVFRSSKSRDKVEPKKLSKVKSDSSASPARTLFGGQKYTTSNDHAGKSGSSAFSSKTSISCNEGQYPGGSRSGFMPKVPVANAKMSKPFRTSADAPVDAPHIKVNIRRPRVGAKHWFDGLEGDSSEEESIHEPEFQPSFVAGMESAFEHGRIGPVSKDLERMPAFVSETSHGDAASAMSKPSSSSSRHMLPTSVIPPRVSTLNAKSSNMNLSQHESQRQPVKPAKPKSKFLASRDLHTTSILDLSSSDDEEQQHRGMETNRGSLPQLRDSIAVESLMESDIVVETAKAVDTKQNASIQATPSVRRVARKASKRGVRSSTKPPSRTHDSRQTYLSERSSGPTLEESDLLTSFPPTPTESRRTSLQGSCLSDNASIESRRMVSVTKQEESLLAAMRLKKAASQHGERSTDPRIRVLRDLDRKSQDRHLPAASTSERFSHAKPINQEFLGSDSNSDRASCTTFQTGRSNDPSNRFSMASFRTETSLDPDTEMSFLPSPDLLPVTKGATRLSRATFFSTSTGDSRETSRSRREQNYRAALDRLSSVPPREDIPSQEFIDWPYYGWDVRPVLATAR</sequence>
<feature type="compositionally biased region" description="Polar residues" evidence="1">
    <location>
        <begin position="504"/>
        <end position="514"/>
    </location>
</feature>
<dbReference type="EMBL" id="JAXLQG010000017">
    <property type="protein sequence ID" value="KAK5531274.1"/>
    <property type="molecule type" value="Genomic_DNA"/>
</dbReference>
<feature type="compositionally biased region" description="Low complexity" evidence="1">
    <location>
        <begin position="348"/>
        <end position="360"/>
    </location>
</feature>
<keyword evidence="3" id="KW-1185">Reference proteome</keyword>
<feature type="region of interest" description="Disordered" evidence="1">
    <location>
        <begin position="688"/>
        <end position="720"/>
    </location>
</feature>
<feature type="region of interest" description="Disordered" evidence="1">
    <location>
        <begin position="113"/>
        <end position="247"/>
    </location>
</feature>
<feature type="compositionally biased region" description="Polar residues" evidence="1">
    <location>
        <begin position="50"/>
        <end position="60"/>
    </location>
</feature>
<feature type="region of interest" description="Disordered" evidence="1">
    <location>
        <begin position="342"/>
        <end position="367"/>
    </location>
</feature>
<accession>A0AAV9PXM1</accession>
<gene>
    <name evidence="2" type="ORF">LTR25_008381</name>
</gene>
<organism evidence="2 3">
    <name type="scientific">Vermiconidia calcicola</name>
    <dbReference type="NCBI Taxonomy" id="1690605"/>
    <lineage>
        <taxon>Eukaryota</taxon>
        <taxon>Fungi</taxon>
        <taxon>Dikarya</taxon>
        <taxon>Ascomycota</taxon>
        <taxon>Pezizomycotina</taxon>
        <taxon>Dothideomycetes</taxon>
        <taxon>Dothideomycetidae</taxon>
        <taxon>Mycosphaerellales</taxon>
        <taxon>Extremaceae</taxon>
        <taxon>Vermiconidia</taxon>
    </lineage>
</organism>
<proteinExistence type="predicted"/>
<evidence type="ECO:0000256" key="1">
    <source>
        <dbReference type="SAM" id="MobiDB-lite"/>
    </source>
</evidence>
<dbReference type="AlphaFoldDB" id="A0AAV9PXM1"/>
<evidence type="ECO:0000313" key="3">
    <source>
        <dbReference type="Proteomes" id="UP001345827"/>
    </source>
</evidence>
<reference evidence="2 3" key="1">
    <citation type="submission" date="2023-06" db="EMBL/GenBank/DDBJ databases">
        <title>Black Yeasts Isolated from many extreme environments.</title>
        <authorList>
            <person name="Coleine C."/>
            <person name="Stajich J.E."/>
            <person name="Selbmann L."/>
        </authorList>
    </citation>
    <scope>NUCLEOTIDE SEQUENCE [LARGE SCALE GENOMIC DNA]</scope>
    <source>
        <strain evidence="2 3">CCFEE 5887</strain>
    </source>
</reference>
<feature type="compositionally biased region" description="Basic and acidic residues" evidence="1">
    <location>
        <begin position="181"/>
        <end position="196"/>
    </location>
</feature>
<feature type="compositionally biased region" description="Basic residues" evidence="1">
    <location>
        <begin position="479"/>
        <end position="489"/>
    </location>
</feature>
<evidence type="ECO:0000313" key="2">
    <source>
        <dbReference type="EMBL" id="KAK5531274.1"/>
    </source>
</evidence>
<feature type="compositionally biased region" description="Basic and acidic residues" evidence="1">
    <location>
        <begin position="693"/>
        <end position="705"/>
    </location>
</feature>
<feature type="compositionally biased region" description="Polar residues" evidence="1">
    <location>
        <begin position="465"/>
        <end position="475"/>
    </location>
</feature>
<name>A0AAV9PXM1_9PEZI</name>
<feature type="region of interest" description="Disordered" evidence="1">
    <location>
        <begin position="618"/>
        <end position="645"/>
    </location>
</feature>
<protein>
    <submittedName>
        <fullName evidence="2">Uncharacterized protein</fullName>
    </submittedName>
</protein>